<dbReference type="RefSeq" id="WP_005453627.1">
    <property type="nucleotide sequence ID" value="NZ_CM001440.1"/>
</dbReference>
<name>H5XIM2_9PSEU</name>
<protein>
    <submittedName>
        <fullName evidence="1">Uncharacterized protein</fullName>
    </submittedName>
</protein>
<sequence>MEPAAAIFCIAHVFGQVGRSLSSLPQHTGSLATLTEKHMTPGGVDEQFLTDLRHEGMPDMVRHALDRIPARLRE</sequence>
<dbReference type="STRING" id="882082.SaccyDRAFT_0700"/>
<dbReference type="HOGENOM" id="CLU_2685608_0_0_11"/>
<proteinExistence type="predicted"/>
<gene>
    <name evidence="1" type="ORF">SaccyDRAFT_0700</name>
</gene>
<dbReference type="OrthoDB" id="4425838at2"/>
<keyword evidence="2" id="KW-1185">Reference proteome</keyword>
<dbReference type="eggNOG" id="COG0345">
    <property type="taxonomic scope" value="Bacteria"/>
</dbReference>
<organism evidence="1 2">
    <name type="scientific">Saccharomonospora cyanea NA-134</name>
    <dbReference type="NCBI Taxonomy" id="882082"/>
    <lineage>
        <taxon>Bacteria</taxon>
        <taxon>Bacillati</taxon>
        <taxon>Actinomycetota</taxon>
        <taxon>Actinomycetes</taxon>
        <taxon>Pseudonocardiales</taxon>
        <taxon>Pseudonocardiaceae</taxon>
        <taxon>Saccharomonospora</taxon>
    </lineage>
</organism>
<dbReference type="AlphaFoldDB" id="H5XIM2"/>
<dbReference type="Proteomes" id="UP000002791">
    <property type="component" value="Chromosome"/>
</dbReference>
<evidence type="ECO:0000313" key="1">
    <source>
        <dbReference type="EMBL" id="EHR59624.1"/>
    </source>
</evidence>
<reference evidence="1 2" key="1">
    <citation type="submission" date="2011-11" db="EMBL/GenBank/DDBJ databases">
        <title>The Noncontiguous Finished sequence of Saccharomonospora cyanea NA-134.</title>
        <authorList>
            <consortium name="US DOE Joint Genome Institute"/>
            <person name="Lucas S."/>
            <person name="Han J."/>
            <person name="Lapidus A."/>
            <person name="Cheng J.-F."/>
            <person name="Goodwin L."/>
            <person name="Pitluck S."/>
            <person name="Peters L."/>
            <person name="Ovchinnikova G."/>
            <person name="Lu M."/>
            <person name="Detter J.C."/>
            <person name="Han C."/>
            <person name="Tapia R."/>
            <person name="Land M."/>
            <person name="Hauser L."/>
            <person name="Kyrpides N."/>
            <person name="Ivanova N."/>
            <person name="Pagani I."/>
            <person name="Brambilla E.-M."/>
            <person name="Klenk H.-P."/>
            <person name="Woyke T."/>
        </authorList>
    </citation>
    <scope>NUCLEOTIDE SEQUENCE [LARGE SCALE GENOMIC DNA]</scope>
    <source>
        <strain evidence="1 2">NA-134</strain>
    </source>
</reference>
<evidence type="ECO:0000313" key="2">
    <source>
        <dbReference type="Proteomes" id="UP000002791"/>
    </source>
</evidence>
<accession>H5XIM2</accession>
<dbReference type="EMBL" id="CM001440">
    <property type="protein sequence ID" value="EHR59624.1"/>
    <property type="molecule type" value="Genomic_DNA"/>
</dbReference>